<organism evidence="5 6">
    <name type="scientific">Candidatus Paraluminiphilus aquimaris</name>
    <dbReference type="NCBI Taxonomy" id="2518994"/>
    <lineage>
        <taxon>Bacteria</taxon>
        <taxon>Pseudomonadati</taxon>
        <taxon>Pseudomonadota</taxon>
        <taxon>Gammaproteobacteria</taxon>
        <taxon>Cellvibrionales</taxon>
        <taxon>Halieaceae</taxon>
        <taxon>Candidatus Paraluminiphilus</taxon>
    </lineage>
</organism>
<dbReference type="PANTHER" id="PTHR43309:SF3">
    <property type="entry name" value="5-OXOPROLINASE SUBUNIT C"/>
    <property type="match status" value="1"/>
</dbReference>
<reference evidence="5 6" key="1">
    <citation type="submission" date="2019-02" db="EMBL/GenBank/DDBJ databases">
        <title>Halieaceae_genomes.</title>
        <authorList>
            <person name="Li S.-H."/>
        </authorList>
    </citation>
    <scope>NUCLEOTIDE SEQUENCE [LARGE SCALE GENOMIC DNA]</scope>
    <source>
        <strain evidence="5 6">JH123</strain>
    </source>
</reference>
<keyword evidence="6" id="KW-1185">Reference proteome</keyword>
<gene>
    <name evidence="5" type="ORF">E0F26_00490</name>
</gene>
<dbReference type="SMART" id="SM00797">
    <property type="entry name" value="AHS2"/>
    <property type="match status" value="1"/>
</dbReference>
<evidence type="ECO:0000259" key="4">
    <source>
        <dbReference type="SMART" id="SM00797"/>
    </source>
</evidence>
<dbReference type="PANTHER" id="PTHR43309">
    <property type="entry name" value="5-OXOPROLINASE SUBUNIT C"/>
    <property type="match status" value="1"/>
</dbReference>
<dbReference type="Pfam" id="PF02626">
    <property type="entry name" value="CT_A_B"/>
    <property type="match status" value="1"/>
</dbReference>
<protein>
    <submittedName>
        <fullName evidence="5">Biotin-dependent carboxyltransferase</fullName>
    </submittedName>
</protein>
<keyword evidence="1" id="KW-0547">Nucleotide-binding</keyword>
<dbReference type="Gene3D" id="2.40.100.10">
    <property type="entry name" value="Cyclophilin-like"/>
    <property type="match status" value="1"/>
</dbReference>
<dbReference type="RefSeq" id="WP_279242081.1">
    <property type="nucleotide sequence ID" value="NZ_CP036501.1"/>
</dbReference>
<evidence type="ECO:0000313" key="6">
    <source>
        <dbReference type="Proteomes" id="UP001317963"/>
    </source>
</evidence>
<dbReference type="InterPro" id="IPR003778">
    <property type="entry name" value="CT_A_B"/>
</dbReference>
<dbReference type="Proteomes" id="UP001317963">
    <property type="component" value="Chromosome"/>
</dbReference>
<evidence type="ECO:0000256" key="2">
    <source>
        <dbReference type="ARBA" id="ARBA00022801"/>
    </source>
</evidence>
<proteinExistence type="predicted"/>
<dbReference type="EMBL" id="CP036501">
    <property type="protein sequence ID" value="UZP73302.1"/>
    <property type="molecule type" value="Genomic_DNA"/>
</dbReference>
<evidence type="ECO:0000313" key="5">
    <source>
        <dbReference type="EMBL" id="UZP73302.1"/>
    </source>
</evidence>
<accession>A0ABY6Q2H0</accession>
<keyword evidence="3" id="KW-0067">ATP-binding</keyword>
<feature type="domain" description="Carboxyltransferase" evidence="4">
    <location>
        <begin position="24"/>
        <end position="292"/>
    </location>
</feature>
<evidence type="ECO:0000256" key="1">
    <source>
        <dbReference type="ARBA" id="ARBA00022741"/>
    </source>
</evidence>
<dbReference type="InterPro" id="IPR052708">
    <property type="entry name" value="PxpC"/>
</dbReference>
<sequence length="292" mass="31503">MIVTFITSGFRTTTQDAGRPGYTHLGIPVSGALDAPSMEFANSLVGNTRHTPVLEITLSGPRIRCETDGSIALAGANFGLHINDKEVDSARRIVVKAGDEISFSPPSNGCRAYLALEGNWQVQRWLGSASALLIGSYELLPSAVWKSGDALTTLPRRVDPWPSTHLAPQPLTNKIRAFRGPEFHWLSEGAQTALFNTELIVCEPSNRVGLRANTPFGFSDDYENIEMQSSGVMPGTVQLTPGGQAIALLADGQTIGGYPRILQCSQSSMRRLGQLRVGDAFFFEVLPTPCLT</sequence>
<dbReference type="InterPro" id="IPR029000">
    <property type="entry name" value="Cyclophilin-like_dom_sf"/>
</dbReference>
<name>A0ABY6Q2H0_9GAMM</name>
<keyword evidence="2" id="KW-0378">Hydrolase</keyword>
<evidence type="ECO:0000256" key="3">
    <source>
        <dbReference type="ARBA" id="ARBA00022840"/>
    </source>
</evidence>